<gene>
    <name evidence="1" type="ORF">F9L03_04695</name>
</gene>
<accession>A0AB34DRQ2</accession>
<evidence type="ECO:0000313" key="1">
    <source>
        <dbReference type="EMBL" id="KAB2705698.1"/>
    </source>
</evidence>
<sequence length="77" mass="8558">MKTAIYPMNKRDRDGNLPNLTRIARIPESVKRFSDSRSDPCPTFCGGTIFGKITPGRRDGLSSALCMLIENVRGNWG</sequence>
<dbReference type="Proteomes" id="UP000435957">
    <property type="component" value="Unassembled WGS sequence"/>
</dbReference>
<comment type="caution">
    <text evidence="1">The sequence shown here is derived from an EMBL/GenBank/DDBJ whole genome shotgun (WGS) entry which is preliminary data.</text>
</comment>
<reference evidence="1 2" key="1">
    <citation type="submission" date="2019-09" db="EMBL/GenBank/DDBJ databases">
        <title>Taxonomic organization of the family Brucellaceae based on a phylogenomic approach.</title>
        <authorList>
            <person name="Leclercq S."/>
            <person name="Cloeckaert A."/>
            <person name="Zygmunt M.S."/>
        </authorList>
    </citation>
    <scope>NUCLEOTIDE SEQUENCE [LARGE SCALE GENOMIC DNA]</scope>
    <source>
        <strain evidence="1 2">LUP23</strain>
    </source>
</reference>
<name>A0AB34DRQ2_9HYPH</name>
<proteinExistence type="predicted"/>
<evidence type="ECO:0000313" key="2">
    <source>
        <dbReference type="Proteomes" id="UP000435957"/>
    </source>
</evidence>
<keyword evidence="2" id="KW-1185">Reference proteome</keyword>
<dbReference type="AlphaFoldDB" id="A0AB34DRQ2"/>
<protein>
    <submittedName>
        <fullName evidence="1">Uncharacterized protein</fullName>
    </submittedName>
</protein>
<dbReference type="EMBL" id="WBWF01000002">
    <property type="protein sequence ID" value="KAB2705698.1"/>
    <property type="molecule type" value="Genomic_DNA"/>
</dbReference>
<organism evidence="1 2">
    <name type="scientific">Brucella lupini</name>
    <dbReference type="NCBI Taxonomy" id="255457"/>
    <lineage>
        <taxon>Bacteria</taxon>
        <taxon>Pseudomonadati</taxon>
        <taxon>Pseudomonadota</taxon>
        <taxon>Alphaproteobacteria</taxon>
        <taxon>Hyphomicrobiales</taxon>
        <taxon>Brucellaceae</taxon>
        <taxon>Brucella/Ochrobactrum group</taxon>
        <taxon>Brucella</taxon>
    </lineage>
</organism>